<organism evidence="1">
    <name type="scientific">uncultured Caudovirales phage</name>
    <dbReference type="NCBI Taxonomy" id="2100421"/>
    <lineage>
        <taxon>Viruses</taxon>
        <taxon>Duplodnaviria</taxon>
        <taxon>Heunggongvirae</taxon>
        <taxon>Uroviricota</taxon>
        <taxon>Caudoviricetes</taxon>
        <taxon>Peduoviridae</taxon>
        <taxon>Maltschvirus</taxon>
        <taxon>Maltschvirus maltsch</taxon>
    </lineage>
</organism>
<evidence type="ECO:0000313" key="1">
    <source>
        <dbReference type="EMBL" id="CAB4182691.1"/>
    </source>
</evidence>
<protein>
    <submittedName>
        <fullName evidence="1">Uncharacterized protein</fullName>
    </submittedName>
</protein>
<dbReference type="EMBL" id="LR797041">
    <property type="protein sequence ID" value="CAB4182691.1"/>
    <property type="molecule type" value="Genomic_DNA"/>
</dbReference>
<accession>A0A6J5QMF9</accession>
<proteinExistence type="predicted"/>
<name>A0A6J5QMF9_9CAUD</name>
<reference evidence="1" key="1">
    <citation type="submission" date="2020-05" db="EMBL/GenBank/DDBJ databases">
        <authorList>
            <person name="Chiriac C."/>
            <person name="Salcher M."/>
            <person name="Ghai R."/>
            <person name="Kavagutti S V."/>
        </authorList>
    </citation>
    <scope>NUCLEOTIDE SEQUENCE</scope>
</reference>
<gene>
    <name evidence="1" type="ORF">UFOVP1090_27</name>
</gene>
<sequence length="722" mass="79555">MRVPTITSDGNVSAPYFAGGGNQAAASSIASSANSVSSGLNQLASGLMDVSQNRKLAAAKVAQKQDYDNTIWAESQYTEAQRTWMQWTNDVQKTGEENVLGRFNNEYDKFQTDMLKTAPNEKAKERLKMKLDDLGTRVFDSSLRIQAANQAKNTINTFDNMLTSSVDTVAESPELYSSEQTRLGDMLKMARDQGRITEETYANGKSKVDELSANAAEALVATNPTRAKEIIDGAEGIPWTRRKSVLAQIAQAEKSNDTLYQYQQQELFKSNLDSVSSTGKTVDSFNVEGYVAAFPKARQGAAREEATKQIKLAETVYSGRIDMNGKTPSQINEVLHAHTPKAGAADFSDQQMVYEKLITAADTQVKLFKNDPFTYSRQDPVVNKSWDLVERLPDNADPQLRQTLTTQAMEASLNFQRGAGVPEGNITVVSRDQAMALAKQINEGDAAQVQQAYGQMMQNYGKYYPQAFRSLVKLPEGQRIDATTQIAALHYGKPFLGDFLQAVKVPDSDYKLDPGDRKTIRETLPVNNNFLAFSQSMTSANPAAISMVNDYGQAIEKYATSLVARGKGTPKEAIKTATDLIIGQAYGFAVVDDVPVAVKRQQGTTNLTDDDIKNVQSWLRQSRYSMNGDNVDPKQFNFPSGISDEMKKTSIKDTLNNDSFWVTNPANDGATLFMNGVDGTTQQIKGKDGKPIESKFVDALNRHKQWVTEMRNSQDAYMPGGM</sequence>